<feature type="non-terminal residue" evidence="1">
    <location>
        <position position="1"/>
    </location>
</feature>
<organism evidence="1">
    <name type="scientific">marine metagenome</name>
    <dbReference type="NCBI Taxonomy" id="408172"/>
    <lineage>
        <taxon>unclassified sequences</taxon>
        <taxon>metagenomes</taxon>
        <taxon>ecological metagenomes</taxon>
    </lineage>
</organism>
<dbReference type="AlphaFoldDB" id="A0A383DTK1"/>
<proteinExistence type="predicted"/>
<protein>
    <submittedName>
        <fullName evidence="1">Uncharacterized protein</fullName>
    </submittedName>
</protein>
<feature type="non-terminal residue" evidence="1">
    <location>
        <position position="39"/>
    </location>
</feature>
<sequence>MKNHLIVYFNYLLRASIVICKASITAIAPTMGNNNEFTC</sequence>
<gene>
    <name evidence="1" type="ORF">METZ01_LOCUS500685</name>
</gene>
<name>A0A383DTK1_9ZZZZ</name>
<accession>A0A383DTK1</accession>
<reference evidence="1" key="1">
    <citation type="submission" date="2018-05" db="EMBL/GenBank/DDBJ databases">
        <authorList>
            <person name="Lanie J.A."/>
            <person name="Ng W.-L."/>
            <person name="Kazmierczak K.M."/>
            <person name="Andrzejewski T.M."/>
            <person name="Davidsen T.M."/>
            <person name="Wayne K.J."/>
            <person name="Tettelin H."/>
            <person name="Glass J.I."/>
            <person name="Rusch D."/>
            <person name="Podicherti R."/>
            <person name="Tsui H.-C.T."/>
            <person name="Winkler M.E."/>
        </authorList>
    </citation>
    <scope>NUCLEOTIDE SEQUENCE</scope>
</reference>
<dbReference type="EMBL" id="UINC01220077">
    <property type="protein sequence ID" value="SVE47831.1"/>
    <property type="molecule type" value="Genomic_DNA"/>
</dbReference>
<evidence type="ECO:0000313" key="1">
    <source>
        <dbReference type="EMBL" id="SVE47831.1"/>
    </source>
</evidence>